<reference evidence="3 4" key="1">
    <citation type="submission" date="2024-09" db="EMBL/GenBank/DDBJ databases">
        <title>Itraconazole resistance in Madurella fahalii resulting from another homologue of gene encoding cytochrome P450 14-alpha sterol demethylase (CYP51).</title>
        <authorList>
            <person name="Yoshioka I."/>
            <person name="Fahal A.H."/>
            <person name="Kaneko S."/>
            <person name="Yaguchi T."/>
        </authorList>
    </citation>
    <scope>NUCLEOTIDE SEQUENCE [LARGE SCALE GENOMIC DNA]</scope>
    <source>
        <strain evidence="3 4">IFM 68171</strain>
    </source>
</reference>
<accession>A0ABQ0GJ38</accession>
<dbReference type="Proteomes" id="UP001628179">
    <property type="component" value="Unassembled WGS sequence"/>
</dbReference>
<evidence type="ECO:0000313" key="3">
    <source>
        <dbReference type="EMBL" id="GAB1317776.1"/>
    </source>
</evidence>
<keyword evidence="4" id="KW-1185">Reference proteome</keyword>
<proteinExistence type="predicted"/>
<evidence type="ECO:0000259" key="2">
    <source>
        <dbReference type="Pfam" id="PF24870"/>
    </source>
</evidence>
<dbReference type="EMBL" id="BAAFSV010000004">
    <property type="protein sequence ID" value="GAB1317776.1"/>
    <property type="molecule type" value="Genomic_DNA"/>
</dbReference>
<feature type="region of interest" description="Disordered" evidence="1">
    <location>
        <begin position="130"/>
        <end position="157"/>
    </location>
</feature>
<name>A0ABQ0GJ38_9PEZI</name>
<dbReference type="InterPro" id="IPR056637">
    <property type="entry name" value="DUF7735"/>
</dbReference>
<dbReference type="PANTHER" id="PTHR42029">
    <property type="entry name" value="AN04G07800"/>
    <property type="match status" value="1"/>
</dbReference>
<dbReference type="Pfam" id="PF24870">
    <property type="entry name" value="DUF7735"/>
    <property type="match status" value="1"/>
</dbReference>
<sequence length="188" mass="19687">MRTESVVERYFDVPKPSGSLDRAMISYGSKLIETCMTSGTYSYPCAFPDKTRWCGVTTELPASLLPEYSSYASNASSWWSVHSSRAVAVAQECPILWYEASNSGVLGGAVWLNHTLINAECYAEANPTSASLTGPTATPGQGATGGNSTPSPTPTTTALNGVTCRAENGRVWMAAASGLGVAFANAAL</sequence>
<evidence type="ECO:0000313" key="4">
    <source>
        <dbReference type="Proteomes" id="UP001628179"/>
    </source>
</evidence>
<feature type="domain" description="DUF7735" evidence="2">
    <location>
        <begin position="6"/>
        <end position="130"/>
    </location>
</feature>
<protein>
    <recommendedName>
        <fullName evidence="2">DUF7735 domain-containing protein</fullName>
    </recommendedName>
</protein>
<feature type="compositionally biased region" description="Low complexity" evidence="1">
    <location>
        <begin position="133"/>
        <end position="157"/>
    </location>
</feature>
<dbReference type="RefSeq" id="XP_070919507.1">
    <property type="nucleotide sequence ID" value="XM_071063406.1"/>
</dbReference>
<dbReference type="GeneID" id="98178729"/>
<organism evidence="3 4">
    <name type="scientific">Madurella fahalii</name>
    <dbReference type="NCBI Taxonomy" id="1157608"/>
    <lineage>
        <taxon>Eukaryota</taxon>
        <taxon>Fungi</taxon>
        <taxon>Dikarya</taxon>
        <taxon>Ascomycota</taxon>
        <taxon>Pezizomycotina</taxon>
        <taxon>Sordariomycetes</taxon>
        <taxon>Sordariomycetidae</taxon>
        <taxon>Sordariales</taxon>
        <taxon>Sordariales incertae sedis</taxon>
        <taxon>Madurella</taxon>
    </lineage>
</organism>
<dbReference type="PANTHER" id="PTHR42029:SF2">
    <property type="entry name" value="WAX SYNTHASE DOMAIN-CONTAINING PROTEIN"/>
    <property type="match status" value="1"/>
</dbReference>
<gene>
    <name evidence="3" type="ORF">MFIFM68171_07986</name>
</gene>
<evidence type="ECO:0000256" key="1">
    <source>
        <dbReference type="SAM" id="MobiDB-lite"/>
    </source>
</evidence>
<comment type="caution">
    <text evidence="3">The sequence shown here is derived from an EMBL/GenBank/DDBJ whole genome shotgun (WGS) entry which is preliminary data.</text>
</comment>